<evidence type="ECO:0000256" key="2">
    <source>
        <dbReference type="ARBA" id="ARBA00022763"/>
    </source>
</evidence>
<keyword evidence="7" id="KW-1185">Reference proteome</keyword>
<reference evidence="6 7" key="1">
    <citation type="submission" date="2016-03" db="EMBL/GenBank/DDBJ databases">
        <title>How can Kluyveromyces marxianus grow so fast - potential evolutionary course in Saccharomyces Complex revealed by comparative genomics.</title>
        <authorList>
            <person name="Mo W."/>
            <person name="Lu W."/>
            <person name="Yang X."/>
            <person name="Qi J."/>
            <person name="Lv H."/>
        </authorList>
    </citation>
    <scope>NUCLEOTIDE SEQUENCE [LARGE SCALE GENOMIC DNA]</scope>
    <source>
        <strain evidence="6 7">FIM1</strain>
    </source>
</reference>
<keyword evidence="2 5" id="KW-0227">DNA damage</keyword>
<comment type="similarity">
    <text evidence="1 5">Belongs to the RAD52 family.</text>
</comment>
<dbReference type="SUPFAM" id="SSF54768">
    <property type="entry name" value="dsRNA-binding domain-like"/>
    <property type="match status" value="1"/>
</dbReference>
<keyword evidence="4 5" id="KW-0234">DNA repair</keyword>
<comment type="subunit">
    <text evidence="5">Interacts with RAD51 and RAD52.</text>
</comment>
<sequence length="209" mass="23794">MSRYTDISYENTSYSVNTGLDLKDFQVEEDWYNRPASEWSVKRIGQLQAKIERYTYRIYHSNRYGKHNLARLIPGHVFINFANECFGYDGWSTQVEEVITLEHVENSETAEKPATHTVLAEARVKLVLKDDTYTSSSGFGKSTMPSKGDAFAKAKKEALTNALKNCLLAFEKVIIDHEAKIKQNYYVDGVYKNQGPKMEGSSSFAKPVH</sequence>
<dbReference type="InterPro" id="IPR007232">
    <property type="entry name" value="Rad52_Rad59_Rad22"/>
</dbReference>
<evidence type="ECO:0000256" key="5">
    <source>
        <dbReference type="PIRNR" id="PIRNR022936"/>
    </source>
</evidence>
<dbReference type="PANTHER" id="PTHR12132:SF2">
    <property type="entry name" value="DNA REPAIR PROTEIN RAD59"/>
    <property type="match status" value="1"/>
</dbReference>
<dbReference type="InterPro" id="IPR016810">
    <property type="entry name" value="Rad59"/>
</dbReference>
<evidence type="ECO:0000313" key="6">
    <source>
        <dbReference type="EMBL" id="QGN18060.1"/>
    </source>
</evidence>
<keyword evidence="3 5" id="KW-0233">DNA recombination</keyword>
<comment type="function">
    <text evidence="5">Involved in the repair of double-strand breaks in DNA during vegetative growth via recombination and single-strand annealing. Anneals complementary single-stranded DNA.</text>
</comment>
<reference evidence="6 7" key="2">
    <citation type="submission" date="2019-11" db="EMBL/GenBank/DDBJ databases">
        <authorList>
            <person name="Lu H."/>
        </authorList>
    </citation>
    <scope>NUCLEOTIDE SEQUENCE [LARGE SCALE GENOMIC DNA]</scope>
    <source>
        <strain evidence="6 7">FIM1</strain>
    </source>
</reference>
<dbReference type="Proteomes" id="UP000422736">
    <property type="component" value="Chromosome 7"/>
</dbReference>
<keyword evidence="5" id="KW-0539">Nucleus</keyword>
<dbReference type="EMBL" id="CP015061">
    <property type="protein sequence ID" value="QGN18060.1"/>
    <property type="molecule type" value="Genomic_DNA"/>
</dbReference>
<dbReference type="PANTHER" id="PTHR12132">
    <property type="entry name" value="DNA REPAIR AND RECOMBINATION PROTEIN RAD52, RAD59"/>
    <property type="match status" value="1"/>
</dbReference>
<gene>
    <name evidence="6" type="primary">RAD59</name>
    <name evidence="6" type="ORF">FIM1_4378</name>
</gene>
<comment type="subcellular location">
    <subcellularLocation>
        <location evidence="5">Nucleus</location>
    </subcellularLocation>
</comment>
<proteinExistence type="inferred from homology"/>
<evidence type="ECO:0000313" key="7">
    <source>
        <dbReference type="Proteomes" id="UP000422736"/>
    </source>
</evidence>
<name>A0ABX6F0D5_KLUMA</name>
<evidence type="ECO:0000256" key="4">
    <source>
        <dbReference type="ARBA" id="ARBA00023204"/>
    </source>
</evidence>
<dbReference type="InterPro" id="IPR042525">
    <property type="entry name" value="Rad52_Rad59_Rad22_sf"/>
</dbReference>
<organism evidence="6 7">
    <name type="scientific">Kluyveromyces marxianus</name>
    <name type="common">Yeast</name>
    <name type="synonym">Candida kefyr</name>
    <dbReference type="NCBI Taxonomy" id="4911"/>
    <lineage>
        <taxon>Eukaryota</taxon>
        <taxon>Fungi</taxon>
        <taxon>Dikarya</taxon>
        <taxon>Ascomycota</taxon>
        <taxon>Saccharomycotina</taxon>
        <taxon>Saccharomycetes</taxon>
        <taxon>Saccharomycetales</taxon>
        <taxon>Saccharomycetaceae</taxon>
        <taxon>Kluyveromyces</taxon>
    </lineage>
</organism>
<dbReference type="Gene3D" id="3.30.390.80">
    <property type="entry name" value="DNA repair protein Rad52/59/22"/>
    <property type="match status" value="1"/>
</dbReference>
<accession>A0ABX6F0D5</accession>
<protein>
    <recommendedName>
        <fullName evidence="5">DNA repair protein RAD59</fullName>
    </recommendedName>
</protein>
<dbReference type="InterPro" id="IPR041247">
    <property type="entry name" value="Rad52_fam"/>
</dbReference>
<evidence type="ECO:0000256" key="1">
    <source>
        <dbReference type="ARBA" id="ARBA00006638"/>
    </source>
</evidence>
<dbReference type="Pfam" id="PF04098">
    <property type="entry name" value="Rad52_Rad22"/>
    <property type="match status" value="1"/>
</dbReference>
<dbReference type="PIRSF" id="PIRSF022936">
    <property type="entry name" value="RAD59_fungi"/>
    <property type="match status" value="1"/>
</dbReference>
<evidence type="ECO:0000256" key="3">
    <source>
        <dbReference type="ARBA" id="ARBA00023172"/>
    </source>
</evidence>